<accession>A0A183GIJ1</accession>
<dbReference type="AlphaFoldDB" id="A0A183GIJ1"/>
<reference evidence="3" key="2">
    <citation type="submission" date="2019-09" db="UniProtKB">
        <authorList>
            <consortium name="WormBaseParasite"/>
        </authorList>
    </citation>
    <scope>IDENTIFICATION</scope>
</reference>
<organism evidence="2 3">
    <name type="scientific">Heligmosomoides polygyrus</name>
    <name type="common">Parasitic roundworm</name>
    <dbReference type="NCBI Taxonomy" id="6339"/>
    <lineage>
        <taxon>Eukaryota</taxon>
        <taxon>Metazoa</taxon>
        <taxon>Ecdysozoa</taxon>
        <taxon>Nematoda</taxon>
        <taxon>Chromadorea</taxon>
        <taxon>Rhabditida</taxon>
        <taxon>Rhabditina</taxon>
        <taxon>Rhabditomorpha</taxon>
        <taxon>Strongyloidea</taxon>
        <taxon>Heligmosomidae</taxon>
        <taxon>Heligmosomoides</taxon>
    </lineage>
</organism>
<evidence type="ECO:0000313" key="3">
    <source>
        <dbReference type="WBParaSite" id="HPBE_0002245401-mRNA-1"/>
    </source>
</evidence>
<accession>A0A3P8DFL2</accession>
<reference evidence="1 2" key="1">
    <citation type="submission" date="2018-11" db="EMBL/GenBank/DDBJ databases">
        <authorList>
            <consortium name="Pathogen Informatics"/>
        </authorList>
    </citation>
    <scope>NUCLEOTIDE SEQUENCE [LARGE SCALE GENOMIC DNA]</scope>
</reference>
<name>A0A183GIJ1_HELPZ</name>
<proteinExistence type="predicted"/>
<gene>
    <name evidence="1" type="ORF">HPBE_LOCUS22453</name>
</gene>
<protein>
    <submittedName>
        <fullName evidence="3">Recombinase domain-containing protein</fullName>
    </submittedName>
</protein>
<evidence type="ECO:0000313" key="1">
    <source>
        <dbReference type="EMBL" id="VDP32678.1"/>
    </source>
</evidence>
<dbReference type="Proteomes" id="UP000050761">
    <property type="component" value="Unassembled WGS sequence"/>
</dbReference>
<dbReference type="EMBL" id="UZAH01034003">
    <property type="protein sequence ID" value="VDP32678.1"/>
    <property type="molecule type" value="Genomic_DNA"/>
</dbReference>
<sequence>MPPESGWTKGKTVIAWINGAPSLTQLKIHKLTTLPVQRELLVILVAYHWSHAAVLRAAENHGRRVGTKPVYDIISRTRLFDNPTLGSVGSKILNRVYGALGCDEQEDSTPPIPARRYLGIIKSTRLFLIDDQNNAVNLIRYVSDSAAAVERVPLPVDLNEACRKFREGRIRYEYYAAREDGLLEIPVDEREKYMLPERDVSKTVKTMANILFEVNP</sequence>
<dbReference type="WBParaSite" id="HPBE_0002245401-mRNA-1">
    <property type="protein sequence ID" value="HPBE_0002245401-mRNA-1"/>
    <property type="gene ID" value="HPBE_0002245401"/>
</dbReference>
<evidence type="ECO:0000313" key="2">
    <source>
        <dbReference type="Proteomes" id="UP000050761"/>
    </source>
</evidence>
<keyword evidence="2" id="KW-1185">Reference proteome</keyword>